<feature type="transmembrane region" description="Helical" evidence="1">
    <location>
        <begin position="36"/>
        <end position="57"/>
    </location>
</feature>
<accession>A0ABY7GMT9</accession>
<dbReference type="InterPro" id="IPR011499">
    <property type="entry name" value="Lipid_A_biosynth_N"/>
</dbReference>
<evidence type="ECO:0000313" key="3">
    <source>
        <dbReference type="EMBL" id="WAR45793.1"/>
    </source>
</evidence>
<feature type="transmembrane region" description="Helical" evidence="1">
    <location>
        <begin position="63"/>
        <end position="84"/>
    </location>
</feature>
<reference evidence="3" key="1">
    <citation type="submission" date="2022-11" db="EMBL/GenBank/DDBJ databases">
        <title>Methylomonas rapida sp. nov., Carotenoid-Producing Obligate Methanotrophs with High Growth Characteristics and Biotechnological Potential.</title>
        <authorList>
            <person name="Tikhonova E.N."/>
            <person name="Suleimanov R.Z."/>
            <person name="Miroshnikov K."/>
            <person name="Oshkin I.Y."/>
            <person name="Belova S.E."/>
            <person name="Danilova O.V."/>
            <person name="Ashikhmin A."/>
            <person name="Konopkin A."/>
            <person name="But S.Y."/>
            <person name="Khmelenina V.N."/>
            <person name="Kuznetsov N."/>
            <person name="Pimenov N.V."/>
            <person name="Dedysh S.N."/>
        </authorList>
    </citation>
    <scope>NUCLEOTIDE SEQUENCE</scope>
    <source>
        <strain evidence="3">MP1</strain>
    </source>
</reference>
<evidence type="ECO:0000259" key="2">
    <source>
        <dbReference type="SMART" id="SM01259"/>
    </source>
</evidence>
<evidence type="ECO:0000313" key="4">
    <source>
        <dbReference type="Proteomes" id="UP001162780"/>
    </source>
</evidence>
<gene>
    <name evidence="3" type="ORF">NM686_004570</name>
</gene>
<protein>
    <submittedName>
        <fullName evidence="3">Lipid-A-disaccharide synthase N-terminal domain-containing protein</fullName>
    </submittedName>
</protein>
<dbReference type="Pfam" id="PF07578">
    <property type="entry name" value="LAB_N"/>
    <property type="match status" value="1"/>
</dbReference>
<organism evidence="3 4">
    <name type="scientific">Methylomonas rapida</name>
    <dbReference type="NCBI Taxonomy" id="2963939"/>
    <lineage>
        <taxon>Bacteria</taxon>
        <taxon>Pseudomonadati</taxon>
        <taxon>Pseudomonadota</taxon>
        <taxon>Gammaproteobacteria</taxon>
        <taxon>Methylococcales</taxon>
        <taxon>Methylococcaceae</taxon>
        <taxon>Methylomonas</taxon>
    </lineage>
</organism>
<dbReference type="EMBL" id="CP113517">
    <property type="protein sequence ID" value="WAR45793.1"/>
    <property type="molecule type" value="Genomic_DNA"/>
</dbReference>
<feature type="transmembrane region" description="Helical" evidence="1">
    <location>
        <begin position="6"/>
        <end position="24"/>
    </location>
</feature>
<dbReference type="InterPro" id="IPR014546">
    <property type="entry name" value="UCP028440_lipidA_biosyn"/>
</dbReference>
<dbReference type="Gene3D" id="1.20.1280.290">
    <property type="match status" value="1"/>
</dbReference>
<dbReference type="PIRSF" id="PIRSF028440">
    <property type="entry name" value="UCP_LAB_N"/>
    <property type="match status" value="1"/>
</dbReference>
<dbReference type="Proteomes" id="UP001162780">
    <property type="component" value="Chromosome"/>
</dbReference>
<sequence>MDSNTAWLIVGFVGQALFSARFLVQWLASERQKKSVIPVMFWYFSILGGSTLLIYSIHKEDPVFILGQGAGLLIYARNLYFVIAHSRKNDLLAKQD</sequence>
<dbReference type="RefSeq" id="WP_255186701.1">
    <property type="nucleotide sequence ID" value="NZ_CP113517.1"/>
</dbReference>
<dbReference type="SMART" id="SM01259">
    <property type="entry name" value="LAB_N"/>
    <property type="match status" value="1"/>
</dbReference>
<evidence type="ECO:0000256" key="1">
    <source>
        <dbReference type="SAM" id="Phobius"/>
    </source>
</evidence>
<keyword evidence="1" id="KW-1133">Transmembrane helix</keyword>
<keyword evidence="4" id="KW-1185">Reference proteome</keyword>
<name>A0ABY7GMT9_9GAMM</name>
<feature type="domain" description="Lipid A biosynthesis N-terminal" evidence="2">
    <location>
        <begin position="10"/>
        <end position="81"/>
    </location>
</feature>
<keyword evidence="1" id="KW-0472">Membrane</keyword>
<keyword evidence="1" id="KW-0812">Transmembrane</keyword>
<proteinExistence type="predicted"/>